<evidence type="ECO:0000256" key="1">
    <source>
        <dbReference type="ARBA" id="ARBA00022603"/>
    </source>
</evidence>
<organism evidence="5 6">
    <name type="scientific">Fulvimonas yonginensis</name>
    <dbReference type="NCBI Taxonomy" id="1495200"/>
    <lineage>
        <taxon>Bacteria</taxon>
        <taxon>Pseudomonadati</taxon>
        <taxon>Pseudomonadota</taxon>
        <taxon>Gammaproteobacteria</taxon>
        <taxon>Lysobacterales</taxon>
        <taxon>Rhodanobacteraceae</taxon>
        <taxon>Fulvimonas</taxon>
    </lineage>
</organism>
<keyword evidence="1 5" id="KW-0489">Methyltransferase</keyword>
<evidence type="ECO:0000313" key="6">
    <source>
        <dbReference type="Proteomes" id="UP001381174"/>
    </source>
</evidence>
<protein>
    <submittedName>
        <fullName evidence="5">Methyltransferase domain-containing protein</fullName>
    </submittedName>
</protein>
<dbReference type="GO" id="GO:0032259">
    <property type="term" value="P:methylation"/>
    <property type="evidence" value="ECO:0007669"/>
    <property type="project" value="UniProtKB-KW"/>
</dbReference>
<feature type="domain" description="Methyltransferase" evidence="4">
    <location>
        <begin position="149"/>
        <end position="212"/>
    </location>
</feature>
<evidence type="ECO:0000259" key="4">
    <source>
        <dbReference type="Pfam" id="PF13847"/>
    </source>
</evidence>
<dbReference type="Pfam" id="PF13847">
    <property type="entry name" value="Methyltransf_31"/>
    <property type="match status" value="1"/>
</dbReference>
<dbReference type="RefSeq" id="WP_336808475.1">
    <property type="nucleotide sequence ID" value="NZ_JBBBNY010000012.1"/>
</dbReference>
<keyword evidence="2" id="KW-0808">Transferase</keyword>
<evidence type="ECO:0000313" key="5">
    <source>
        <dbReference type="EMBL" id="MEI7037836.1"/>
    </source>
</evidence>
<dbReference type="InterPro" id="IPR029063">
    <property type="entry name" value="SAM-dependent_MTases_sf"/>
</dbReference>
<dbReference type="PANTHER" id="PTHR13610:SF11">
    <property type="entry name" value="METHYLTRANSFERASE DOMAIN-CONTAINING PROTEIN"/>
    <property type="match status" value="1"/>
</dbReference>
<keyword evidence="6" id="KW-1185">Reference proteome</keyword>
<keyword evidence="3" id="KW-0949">S-adenosyl-L-methionine</keyword>
<dbReference type="InterPro" id="IPR025714">
    <property type="entry name" value="Methyltranfer_dom"/>
</dbReference>
<sequence>MRLSADLPRLAPDPVIGTLDAPGAWRARAELRAGIEARWPEVADGEAIAGLPADVQALWRRLDRADAALHRRLRAAVRAGAGPRLLEHWRAETEAPPGGEGYDALDELVAGVLRSPDPGEVPALPPEMVFYQPTPARHVLDMLLRLNLHAGDVLVDLGAGLGHVPLLAAACTAARAVGIEIAPAYVASARSAARALGLDRAHFLAQDARAADLSTGTVFFLYTPFRGTVLRAMLDALRAEAAHRNLRLCSFGPCTLALADEPWLRTDAPPVADRVALFHAGPAA</sequence>
<dbReference type="Gene3D" id="3.40.50.150">
    <property type="entry name" value="Vaccinia Virus protein VP39"/>
    <property type="match status" value="1"/>
</dbReference>
<dbReference type="SUPFAM" id="SSF53335">
    <property type="entry name" value="S-adenosyl-L-methionine-dependent methyltransferases"/>
    <property type="match status" value="1"/>
</dbReference>
<dbReference type="InterPro" id="IPR026170">
    <property type="entry name" value="FAM173A/B"/>
</dbReference>
<dbReference type="EMBL" id="JBBBNY010000012">
    <property type="protein sequence ID" value="MEI7037836.1"/>
    <property type="molecule type" value="Genomic_DNA"/>
</dbReference>
<gene>
    <name evidence="5" type="ORF">WAT24_13790</name>
</gene>
<proteinExistence type="predicted"/>
<comment type="caution">
    <text evidence="5">The sequence shown here is derived from an EMBL/GenBank/DDBJ whole genome shotgun (WGS) entry which is preliminary data.</text>
</comment>
<dbReference type="PANTHER" id="PTHR13610">
    <property type="entry name" value="METHYLTRANSFERASE DOMAIN-CONTAINING PROTEIN"/>
    <property type="match status" value="1"/>
</dbReference>
<evidence type="ECO:0000256" key="3">
    <source>
        <dbReference type="ARBA" id="ARBA00022691"/>
    </source>
</evidence>
<reference evidence="5 6" key="1">
    <citation type="journal article" date="2014" name="Int. J. Syst. Evol. Microbiol.">
        <title>Fulvimonas yonginensis sp. nov., isolated from greenhouse soil, and emended description of the genus Fulvimonas.</title>
        <authorList>
            <person name="Ahn J.H."/>
            <person name="Kim S.J."/>
            <person name="Weon H.Y."/>
            <person name="Hong S.B."/>
            <person name="Seok S.J."/>
            <person name="Kwon S.W."/>
        </authorList>
    </citation>
    <scope>NUCLEOTIDE SEQUENCE [LARGE SCALE GENOMIC DNA]</scope>
    <source>
        <strain evidence="5 6">KACC 16952</strain>
    </source>
</reference>
<evidence type="ECO:0000256" key="2">
    <source>
        <dbReference type="ARBA" id="ARBA00022679"/>
    </source>
</evidence>
<name>A0ABU8JE33_9GAMM</name>
<accession>A0ABU8JE33</accession>
<dbReference type="Proteomes" id="UP001381174">
    <property type="component" value="Unassembled WGS sequence"/>
</dbReference>
<dbReference type="GO" id="GO:0008168">
    <property type="term" value="F:methyltransferase activity"/>
    <property type="evidence" value="ECO:0007669"/>
    <property type="project" value="UniProtKB-KW"/>
</dbReference>